<feature type="transmembrane region" description="Helical" evidence="1">
    <location>
        <begin position="82"/>
        <end position="102"/>
    </location>
</feature>
<dbReference type="AlphaFoldDB" id="A0A1T4SXH0"/>
<feature type="transmembrane region" description="Helical" evidence="1">
    <location>
        <begin position="12"/>
        <end position="34"/>
    </location>
</feature>
<evidence type="ECO:0008006" key="4">
    <source>
        <dbReference type="Google" id="ProtNLM"/>
    </source>
</evidence>
<keyword evidence="1" id="KW-0812">Transmembrane</keyword>
<feature type="transmembrane region" description="Helical" evidence="1">
    <location>
        <begin position="108"/>
        <end position="125"/>
    </location>
</feature>
<organism evidence="2 3">
    <name type="scientific">Marinactinospora thermotolerans DSM 45154</name>
    <dbReference type="NCBI Taxonomy" id="1122192"/>
    <lineage>
        <taxon>Bacteria</taxon>
        <taxon>Bacillati</taxon>
        <taxon>Actinomycetota</taxon>
        <taxon>Actinomycetes</taxon>
        <taxon>Streptosporangiales</taxon>
        <taxon>Nocardiopsidaceae</taxon>
        <taxon>Marinactinospora</taxon>
    </lineage>
</organism>
<accession>A0A1T4SXH0</accession>
<keyword evidence="1" id="KW-0472">Membrane</keyword>
<gene>
    <name evidence="2" type="ORF">SAMN02745673_04110</name>
</gene>
<evidence type="ECO:0000256" key="1">
    <source>
        <dbReference type="SAM" id="Phobius"/>
    </source>
</evidence>
<protein>
    <recommendedName>
        <fullName evidence="4">Integral membrane protein</fullName>
    </recommendedName>
</protein>
<dbReference type="EMBL" id="FUWS01000012">
    <property type="protein sequence ID" value="SKA32960.1"/>
    <property type="molecule type" value="Genomic_DNA"/>
</dbReference>
<dbReference type="STRING" id="1122192.SAMN02745673_04110"/>
<keyword evidence="3" id="KW-1185">Reference proteome</keyword>
<proteinExistence type="predicted"/>
<name>A0A1T4SXH0_9ACTN</name>
<evidence type="ECO:0000313" key="3">
    <source>
        <dbReference type="Proteomes" id="UP000190637"/>
    </source>
</evidence>
<dbReference type="OrthoDB" id="4277223at2"/>
<keyword evidence="1" id="KW-1133">Transmembrane helix</keyword>
<dbReference type="RefSeq" id="WP_078763364.1">
    <property type="nucleotide sequence ID" value="NZ_FUWS01000012.1"/>
</dbReference>
<dbReference type="Proteomes" id="UP000190637">
    <property type="component" value="Unassembled WGS sequence"/>
</dbReference>
<sequence>MNPPMPTTLKVARVLLFITGGAAIVLAGFALLGISLLSDSPSGGAGVPESAVPATIFSSVWLVAYGILCVVLGVVMRKGRRWTFWTIVGIQGLSLVMALVSLSSGWSGWAQLVMPIILLALVLVTPSREFFLHRRSGAPVRGAGGA</sequence>
<evidence type="ECO:0000313" key="2">
    <source>
        <dbReference type="EMBL" id="SKA32960.1"/>
    </source>
</evidence>
<feature type="transmembrane region" description="Helical" evidence="1">
    <location>
        <begin position="54"/>
        <end position="75"/>
    </location>
</feature>
<reference evidence="2 3" key="1">
    <citation type="submission" date="2017-02" db="EMBL/GenBank/DDBJ databases">
        <authorList>
            <person name="Peterson S.W."/>
        </authorList>
    </citation>
    <scope>NUCLEOTIDE SEQUENCE [LARGE SCALE GENOMIC DNA]</scope>
    <source>
        <strain evidence="2 3">DSM 45154</strain>
    </source>
</reference>